<accession>A0A088GHB8</accession>
<evidence type="ECO:0000313" key="1">
    <source>
        <dbReference type="EMBL" id="AIM63065.1"/>
    </source>
</evidence>
<dbReference type="AlphaFoldDB" id="A0A088GHB8"/>
<keyword evidence="2" id="KW-1185">Reference proteome</keyword>
<organism evidence="1 2">
    <name type="scientific">Weissella ceti</name>
    <dbReference type="NCBI Taxonomy" id="759620"/>
    <lineage>
        <taxon>Bacteria</taxon>
        <taxon>Bacillati</taxon>
        <taxon>Bacillota</taxon>
        <taxon>Bacilli</taxon>
        <taxon>Lactobacillales</taxon>
        <taxon>Lactobacillaceae</taxon>
        <taxon>Weissella</taxon>
    </lineage>
</organism>
<evidence type="ECO:0000313" key="2">
    <source>
        <dbReference type="Proteomes" id="UP000029079"/>
    </source>
</evidence>
<dbReference type="STRING" id="759620.WS105_0612"/>
<gene>
    <name evidence="1" type="ORF">WS74_0813</name>
</gene>
<protein>
    <submittedName>
        <fullName evidence="1">Uncharacterized protein</fullName>
    </submittedName>
</protein>
<reference evidence="1 2" key="1">
    <citation type="journal article" date="2014" name="Genome Announc.">
        <title>Complete Genome Sequences of Fish Pathogenic Weissella ceti Strains WS74 and WS105.</title>
        <authorList>
            <person name="Figueiredo H.C."/>
            <person name="Leal C.A."/>
            <person name="Dorella F.A."/>
            <person name="Carvalho A.F."/>
            <person name="Soares S.C."/>
            <person name="Pereira F.L."/>
            <person name="Azevedo V.A."/>
        </authorList>
    </citation>
    <scope>NUCLEOTIDE SEQUENCE [LARGE SCALE GENOMIC DNA]</scope>
    <source>
        <strain evidence="1 2">WS74</strain>
    </source>
</reference>
<proteinExistence type="predicted"/>
<dbReference type="KEGG" id="wct:WS74_0813"/>
<reference evidence="2" key="2">
    <citation type="submission" date="2014-08" db="EMBL/GenBank/DDBJ databases">
        <title>Complete genome of Weissella ceti strain WS74 isolated from diseased rainbow trout in Brazil.</title>
        <authorList>
            <person name="Figueiredo H.C.P."/>
            <person name="Leal C.A.G."/>
            <person name="Pereira F.L."/>
            <person name="Soares S.C."/>
            <person name="Dorella F.A."/>
            <person name="Carvalho A.F."/>
            <person name="Azevedo V.A.C."/>
        </authorList>
    </citation>
    <scope>NUCLEOTIDE SEQUENCE [LARGE SCALE GENOMIC DNA]</scope>
    <source>
        <strain evidence="2">WS74</strain>
    </source>
</reference>
<name>A0A088GHB8_9LACO</name>
<dbReference type="Proteomes" id="UP000029079">
    <property type="component" value="Chromosome"/>
</dbReference>
<dbReference type="EMBL" id="CP009223">
    <property type="protein sequence ID" value="AIM63065.1"/>
    <property type="molecule type" value="Genomic_DNA"/>
</dbReference>
<dbReference type="RefSeq" id="WP_051950142.1">
    <property type="nucleotide sequence ID" value="NZ_CP009223.1"/>
</dbReference>
<sequence>MTLAQSGFGKKSAESFVVDAGVIYKNLKFDKQTQEWSGELLGATNGGVEVTTEKKYRKMEVDGTAVMDVKGLNVVESAQATFKANLKELTAENLILSMNGKEVATDEYGDGVRVIEDRYLVVDGDYIDNMAVVGFLSGTGEPIIFMLDNVLITSPLSLKTEDGSEAELELTGQANGTYEQLQQRKSPYRIIYPKTKDKKTVTALDEPKTAKSK</sequence>